<gene>
    <name evidence="1" type="ORF">G2W53_036126</name>
</gene>
<comment type="caution">
    <text evidence="1">The sequence shown here is derived from an EMBL/GenBank/DDBJ whole genome shotgun (WGS) entry which is preliminary data.</text>
</comment>
<proteinExistence type="predicted"/>
<dbReference type="AlphaFoldDB" id="A0A834STX4"/>
<organism evidence="1 2">
    <name type="scientific">Senna tora</name>
    <dbReference type="NCBI Taxonomy" id="362788"/>
    <lineage>
        <taxon>Eukaryota</taxon>
        <taxon>Viridiplantae</taxon>
        <taxon>Streptophyta</taxon>
        <taxon>Embryophyta</taxon>
        <taxon>Tracheophyta</taxon>
        <taxon>Spermatophyta</taxon>
        <taxon>Magnoliopsida</taxon>
        <taxon>eudicotyledons</taxon>
        <taxon>Gunneridae</taxon>
        <taxon>Pentapetalae</taxon>
        <taxon>rosids</taxon>
        <taxon>fabids</taxon>
        <taxon>Fabales</taxon>
        <taxon>Fabaceae</taxon>
        <taxon>Caesalpinioideae</taxon>
        <taxon>Cassia clade</taxon>
        <taxon>Senna</taxon>
    </lineage>
</organism>
<accession>A0A834STX4</accession>
<protein>
    <submittedName>
        <fullName evidence="1">Uncharacterized protein</fullName>
    </submittedName>
</protein>
<evidence type="ECO:0000313" key="2">
    <source>
        <dbReference type="Proteomes" id="UP000634136"/>
    </source>
</evidence>
<evidence type="ECO:0000313" key="1">
    <source>
        <dbReference type="EMBL" id="KAF7809383.1"/>
    </source>
</evidence>
<keyword evidence="2" id="KW-1185">Reference proteome</keyword>
<dbReference type="Proteomes" id="UP000634136">
    <property type="component" value="Unassembled WGS sequence"/>
</dbReference>
<reference evidence="1" key="1">
    <citation type="submission" date="2020-09" db="EMBL/GenBank/DDBJ databases">
        <title>Genome-Enabled Discovery of Anthraquinone Biosynthesis in Senna tora.</title>
        <authorList>
            <person name="Kang S.-H."/>
            <person name="Pandey R.P."/>
            <person name="Lee C.-M."/>
            <person name="Sim J.-S."/>
            <person name="Jeong J.-T."/>
            <person name="Choi B.-S."/>
            <person name="Jung M."/>
            <person name="Ginzburg D."/>
            <person name="Zhao K."/>
            <person name="Won S.Y."/>
            <person name="Oh T.-J."/>
            <person name="Yu Y."/>
            <person name="Kim N.-H."/>
            <person name="Lee O.R."/>
            <person name="Lee T.-H."/>
            <person name="Bashyal P."/>
            <person name="Kim T.-S."/>
            <person name="Lee W.-H."/>
            <person name="Kawkins C."/>
            <person name="Kim C.-K."/>
            <person name="Kim J.S."/>
            <person name="Ahn B.O."/>
            <person name="Rhee S.Y."/>
            <person name="Sohng J.K."/>
        </authorList>
    </citation>
    <scope>NUCLEOTIDE SEQUENCE</scope>
    <source>
        <tissue evidence="1">Leaf</tissue>
    </source>
</reference>
<name>A0A834STX4_9FABA</name>
<sequence length="160" mass="16840">MIDVGLDNMHMRKRVIVGENIGKTLTMGRGSSKLSAATSLLHVVVSLSERDIVVLALVSGDFLGSNFLGGKMRMEEEGGGAYYRFRGRVPKAVVPTTANLLGMALLAGRVGASTRRVEIKDEGARGDEVARVKGDDIFVEGVGSEECDKGAADGVFAAAI</sequence>
<dbReference type="EMBL" id="JAAIUW010000011">
    <property type="protein sequence ID" value="KAF7809383.1"/>
    <property type="molecule type" value="Genomic_DNA"/>
</dbReference>